<gene>
    <name evidence="2" type="ORF">N7456_000154</name>
</gene>
<dbReference type="AlphaFoldDB" id="A0A9W9GC11"/>
<feature type="region of interest" description="Disordered" evidence="1">
    <location>
        <begin position="21"/>
        <end position="44"/>
    </location>
</feature>
<sequence length="70" mass="7292">MLVCRFLNGFSGSAFLSVAGGTRNKRQRMDSGPGSSPGGEPFTPWKYDPAIASCLGAAPSATIAKELMAR</sequence>
<dbReference type="EMBL" id="JAPQKH010000001">
    <property type="protein sequence ID" value="KAJ5115806.1"/>
    <property type="molecule type" value="Genomic_DNA"/>
</dbReference>
<accession>A0A9W9GC11</accession>
<keyword evidence="3" id="KW-1185">Reference proteome</keyword>
<dbReference type="Proteomes" id="UP001149165">
    <property type="component" value="Unassembled WGS sequence"/>
</dbReference>
<reference evidence="2" key="1">
    <citation type="submission" date="2022-11" db="EMBL/GenBank/DDBJ databases">
        <authorList>
            <person name="Petersen C."/>
        </authorList>
    </citation>
    <scope>NUCLEOTIDE SEQUENCE</scope>
    <source>
        <strain evidence="2">IBT 30069</strain>
    </source>
</reference>
<reference evidence="2" key="2">
    <citation type="journal article" date="2023" name="IMA Fungus">
        <title>Comparative genomic study of the Penicillium genus elucidates a diverse pangenome and 15 lateral gene transfer events.</title>
        <authorList>
            <person name="Petersen C."/>
            <person name="Sorensen T."/>
            <person name="Nielsen M.R."/>
            <person name="Sondergaard T.E."/>
            <person name="Sorensen J.L."/>
            <person name="Fitzpatrick D.A."/>
            <person name="Frisvad J.C."/>
            <person name="Nielsen K.L."/>
        </authorList>
    </citation>
    <scope>NUCLEOTIDE SEQUENCE</scope>
    <source>
        <strain evidence="2">IBT 30069</strain>
    </source>
</reference>
<evidence type="ECO:0000313" key="2">
    <source>
        <dbReference type="EMBL" id="KAJ5115806.1"/>
    </source>
</evidence>
<protein>
    <submittedName>
        <fullName evidence="2">Uncharacterized protein</fullName>
    </submittedName>
</protein>
<name>A0A9W9GC11_9EURO</name>
<comment type="caution">
    <text evidence="2">The sequence shown here is derived from an EMBL/GenBank/DDBJ whole genome shotgun (WGS) entry which is preliminary data.</text>
</comment>
<organism evidence="2 3">
    <name type="scientific">Penicillium angulare</name>
    <dbReference type="NCBI Taxonomy" id="116970"/>
    <lineage>
        <taxon>Eukaryota</taxon>
        <taxon>Fungi</taxon>
        <taxon>Dikarya</taxon>
        <taxon>Ascomycota</taxon>
        <taxon>Pezizomycotina</taxon>
        <taxon>Eurotiomycetes</taxon>
        <taxon>Eurotiomycetidae</taxon>
        <taxon>Eurotiales</taxon>
        <taxon>Aspergillaceae</taxon>
        <taxon>Penicillium</taxon>
    </lineage>
</organism>
<evidence type="ECO:0000256" key="1">
    <source>
        <dbReference type="SAM" id="MobiDB-lite"/>
    </source>
</evidence>
<proteinExistence type="predicted"/>
<feature type="compositionally biased region" description="Low complexity" evidence="1">
    <location>
        <begin position="31"/>
        <end position="41"/>
    </location>
</feature>
<evidence type="ECO:0000313" key="3">
    <source>
        <dbReference type="Proteomes" id="UP001149165"/>
    </source>
</evidence>